<dbReference type="GO" id="GO:0000156">
    <property type="term" value="F:phosphorelay response regulator activity"/>
    <property type="evidence" value="ECO:0007669"/>
    <property type="project" value="TreeGrafter"/>
</dbReference>
<keyword evidence="11" id="KW-0812">Transmembrane</keyword>
<dbReference type="SMART" id="SM00388">
    <property type="entry name" value="HisKA"/>
    <property type="match status" value="1"/>
</dbReference>
<keyword evidence="8" id="KW-0067">ATP-binding</keyword>
<dbReference type="GO" id="GO:0007234">
    <property type="term" value="P:osmosensory signaling via phosphorelay pathway"/>
    <property type="evidence" value="ECO:0007669"/>
    <property type="project" value="TreeGrafter"/>
</dbReference>
<feature type="domain" description="Histidine kinase" evidence="12">
    <location>
        <begin position="433"/>
        <end position="566"/>
    </location>
</feature>
<dbReference type="InterPro" id="IPR003660">
    <property type="entry name" value="HAMP_dom"/>
</dbReference>
<evidence type="ECO:0000256" key="4">
    <source>
        <dbReference type="ARBA" id="ARBA00022553"/>
    </source>
</evidence>
<comment type="subcellular location">
    <subcellularLocation>
        <location evidence="2">Membrane</location>
    </subcellularLocation>
</comment>
<evidence type="ECO:0000313" key="15">
    <source>
        <dbReference type="Proteomes" id="UP000094056"/>
    </source>
</evidence>
<dbReference type="InterPro" id="IPR003661">
    <property type="entry name" value="HisK_dim/P_dom"/>
</dbReference>
<keyword evidence="11" id="KW-1133">Transmembrane helix</keyword>
<comment type="catalytic activity">
    <reaction evidence="1">
        <text>ATP + protein L-histidine = ADP + protein N-phospho-L-histidine.</text>
        <dbReference type="EC" id="2.7.13.3"/>
    </reaction>
</comment>
<evidence type="ECO:0000256" key="6">
    <source>
        <dbReference type="ARBA" id="ARBA00022741"/>
    </source>
</evidence>
<keyword evidence="11" id="KW-0472">Membrane</keyword>
<evidence type="ECO:0000256" key="3">
    <source>
        <dbReference type="ARBA" id="ARBA00012438"/>
    </source>
</evidence>
<dbReference type="Gene3D" id="3.30.450.20">
    <property type="entry name" value="PAS domain"/>
    <property type="match status" value="2"/>
</dbReference>
<dbReference type="PROSITE" id="PS50109">
    <property type="entry name" value="HIS_KIN"/>
    <property type="match status" value="1"/>
</dbReference>
<dbReference type="SMR" id="A0A1E3XEX3"/>
<feature type="domain" description="HAMP" evidence="13">
    <location>
        <begin position="341"/>
        <end position="393"/>
    </location>
</feature>
<evidence type="ECO:0000256" key="11">
    <source>
        <dbReference type="SAM" id="Phobius"/>
    </source>
</evidence>
<dbReference type="Pfam" id="PF00672">
    <property type="entry name" value="HAMP"/>
    <property type="match status" value="1"/>
</dbReference>
<dbReference type="Gene3D" id="3.30.565.10">
    <property type="entry name" value="Histidine kinase-like ATPase, C-terminal domain"/>
    <property type="match status" value="1"/>
</dbReference>
<evidence type="ECO:0000256" key="10">
    <source>
        <dbReference type="SAM" id="Coils"/>
    </source>
</evidence>
<evidence type="ECO:0000259" key="12">
    <source>
        <dbReference type="PROSITE" id="PS50109"/>
    </source>
</evidence>
<dbReference type="InterPro" id="IPR036097">
    <property type="entry name" value="HisK_dim/P_sf"/>
</dbReference>
<evidence type="ECO:0000256" key="2">
    <source>
        <dbReference type="ARBA" id="ARBA00004370"/>
    </source>
</evidence>
<organism evidence="14 15">
    <name type="scientific">Candidatus Scalindua rubra</name>
    <dbReference type="NCBI Taxonomy" id="1872076"/>
    <lineage>
        <taxon>Bacteria</taxon>
        <taxon>Pseudomonadati</taxon>
        <taxon>Planctomycetota</taxon>
        <taxon>Candidatus Brocadiia</taxon>
        <taxon>Candidatus Brocadiales</taxon>
        <taxon>Candidatus Scalinduaceae</taxon>
        <taxon>Candidatus Scalindua</taxon>
    </lineage>
</organism>
<dbReference type="GO" id="GO:0000155">
    <property type="term" value="F:phosphorelay sensor kinase activity"/>
    <property type="evidence" value="ECO:0007669"/>
    <property type="project" value="InterPro"/>
</dbReference>
<dbReference type="InterPro" id="IPR005467">
    <property type="entry name" value="His_kinase_dom"/>
</dbReference>
<keyword evidence="4" id="KW-0597">Phosphoprotein</keyword>
<evidence type="ECO:0000256" key="1">
    <source>
        <dbReference type="ARBA" id="ARBA00000085"/>
    </source>
</evidence>
<evidence type="ECO:0000259" key="13">
    <source>
        <dbReference type="PROSITE" id="PS50885"/>
    </source>
</evidence>
<dbReference type="EC" id="2.7.13.3" evidence="3"/>
<evidence type="ECO:0000256" key="5">
    <source>
        <dbReference type="ARBA" id="ARBA00022679"/>
    </source>
</evidence>
<dbReference type="AlphaFoldDB" id="A0A1E3XEX3"/>
<protein>
    <recommendedName>
        <fullName evidence="3">histidine kinase</fullName>
        <ecNumber evidence="3">2.7.13.3</ecNumber>
    </recommendedName>
</protein>
<dbReference type="SUPFAM" id="SSF55874">
    <property type="entry name" value="ATPase domain of HSP90 chaperone/DNA topoisomerase II/histidine kinase"/>
    <property type="match status" value="1"/>
</dbReference>
<keyword evidence="7 14" id="KW-0418">Kinase</keyword>
<proteinExistence type="predicted"/>
<dbReference type="GO" id="GO:0016020">
    <property type="term" value="C:membrane"/>
    <property type="evidence" value="ECO:0007669"/>
    <property type="project" value="UniProtKB-SubCell"/>
</dbReference>
<dbReference type="PANTHER" id="PTHR42878:SF7">
    <property type="entry name" value="SENSOR HISTIDINE KINASE GLRK"/>
    <property type="match status" value="1"/>
</dbReference>
<gene>
    <name evidence="14" type="ORF">SCARUB_00667</name>
</gene>
<dbReference type="InterPro" id="IPR048760">
    <property type="entry name" value="VP0354-like_sensor_dom"/>
</dbReference>
<keyword evidence="9" id="KW-0902">Two-component regulatory system</keyword>
<dbReference type="SMART" id="SM00304">
    <property type="entry name" value="HAMP"/>
    <property type="match status" value="1"/>
</dbReference>
<dbReference type="EMBL" id="MAYW01000011">
    <property type="protein sequence ID" value="ODS34191.1"/>
    <property type="molecule type" value="Genomic_DNA"/>
</dbReference>
<feature type="transmembrane region" description="Helical" evidence="11">
    <location>
        <begin position="9"/>
        <end position="29"/>
    </location>
</feature>
<keyword evidence="6" id="KW-0547">Nucleotide-binding</keyword>
<dbReference type="SUPFAM" id="SSF103190">
    <property type="entry name" value="Sensory domain-like"/>
    <property type="match status" value="2"/>
</dbReference>
<feature type="transmembrane region" description="Helical" evidence="11">
    <location>
        <begin position="317"/>
        <end position="339"/>
    </location>
</feature>
<dbReference type="CDD" id="cd06225">
    <property type="entry name" value="HAMP"/>
    <property type="match status" value="1"/>
</dbReference>
<dbReference type="PROSITE" id="PS50885">
    <property type="entry name" value="HAMP"/>
    <property type="match status" value="1"/>
</dbReference>
<dbReference type="Gene3D" id="1.10.287.130">
    <property type="match status" value="1"/>
</dbReference>
<dbReference type="Proteomes" id="UP000094056">
    <property type="component" value="Unassembled WGS sequence"/>
</dbReference>
<dbReference type="Pfam" id="PF21623">
    <property type="entry name" value="HK_sensor_dom_bact"/>
    <property type="match status" value="1"/>
</dbReference>
<evidence type="ECO:0000256" key="7">
    <source>
        <dbReference type="ARBA" id="ARBA00022777"/>
    </source>
</evidence>
<reference evidence="14 15" key="1">
    <citation type="submission" date="2016-07" db="EMBL/GenBank/DDBJ databases">
        <title>Draft genome of Scalindua rubra, obtained from a brine-seawater interface in the Red Sea, sheds light on salt adaptation in anammox bacteria.</title>
        <authorList>
            <person name="Speth D.R."/>
            <person name="Lagkouvardos I."/>
            <person name="Wang Y."/>
            <person name="Qian P.-Y."/>
            <person name="Dutilh B.E."/>
            <person name="Jetten M.S."/>
        </authorList>
    </citation>
    <scope>NUCLEOTIDE SEQUENCE [LARGE SCALE GENOMIC DNA]</scope>
    <source>
        <strain evidence="14">BSI-1</strain>
    </source>
</reference>
<dbReference type="GO" id="GO:0005524">
    <property type="term" value="F:ATP binding"/>
    <property type="evidence" value="ECO:0007669"/>
    <property type="project" value="UniProtKB-KW"/>
</dbReference>
<dbReference type="InterPro" id="IPR036890">
    <property type="entry name" value="HATPase_C_sf"/>
</dbReference>
<dbReference type="InterPro" id="IPR050351">
    <property type="entry name" value="BphY/WalK/GraS-like"/>
</dbReference>
<dbReference type="CDD" id="cd00082">
    <property type="entry name" value="HisKA"/>
    <property type="match status" value="1"/>
</dbReference>
<dbReference type="PANTHER" id="PTHR42878">
    <property type="entry name" value="TWO-COMPONENT HISTIDINE KINASE"/>
    <property type="match status" value="1"/>
</dbReference>
<evidence type="ECO:0000256" key="8">
    <source>
        <dbReference type="ARBA" id="ARBA00022840"/>
    </source>
</evidence>
<dbReference type="InterPro" id="IPR029151">
    <property type="entry name" value="Sensor-like_sf"/>
</dbReference>
<sequence>MYKIRDKILVIFLSVIIMPIIIISAFFALHTTKSLKQDKIESFQQITKNKAEKAVYFINSIEKDIRSLSNNPFLLNMVDAIAREDTEQINHYKSEVEVWFKTISEGRGIYDQIRYIDEFGLEIVRVDLLYRDYADIVPPEELQGKSHRYYFKEAVKLNEGEIYVSKLDLNREHGEIESPHKQILRYAVPVFDREKQKRGILVLNVLADFLLKNVLTQNFIKGVDSYLLDKDGFYLLHPDVSKLWGGLSDLNIGENLKNDLPEEVASLILSGNSGNKLINKNFFNFIPIHFAPSDDEGYWIFVESLDKSMVYYPIYTFYKILGFLVLLMIVGVVAATFIISKRLTRPLNELVKGATVVAEGNLDYHINVESSGEIAFLAFSFNKMVYKLGKARKQLQRYVDNLEQKIEDRTKELQEGKENIEKINSELEDFIYIVSHDLKEPLFAIEGYTSRLCKVYKDVLDDKGRQFITRIKVNTERMNQKIREVMEVLKAGKIEYNLRDNDSGAIVKYVVNTLQNRILENKIKLSVQDNLPTVFCDRERMKDVFSNLLTNAIKFIGNGDLSVSLTKSPINPPLSPPLLSCESKKRGGVRGIKGELMEIKIGCEKNADYYKFFFRRYWYWHPEGISGSGF</sequence>
<dbReference type="SUPFAM" id="SSF158472">
    <property type="entry name" value="HAMP domain-like"/>
    <property type="match status" value="1"/>
</dbReference>
<dbReference type="Pfam" id="PF00512">
    <property type="entry name" value="HisKA"/>
    <property type="match status" value="1"/>
</dbReference>
<accession>A0A1E3XEX3</accession>
<dbReference type="CDD" id="cd18773">
    <property type="entry name" value="PDC1_HK_sensor"/>
    <property type="match status" value="1"/>
</dbReference>
<name>A0A1E3XEX3_9BACT</name>
<keyword evidence="5" id="KW-0808">Transferase</keyword>
<keyword evidence="10" id="KW-0175">Coiled coil</keyword>
<dbReference type="Gene3D" id="6.10.340.10">
    <property type="match status" value="1"/>
</dbReference>
<comment type="caution">
    <text evidence="14">The sequence shown here is derived from an EMBL/GenBank/DDBJ whole genome shotgun (WGS) entry which is preliminary data.</text>
</comment>
<dbReference type="SUPFAM" id="SSF47384">
    <property type="entry name" value="Homodimeric domain of signal transducing histidine kinase"/>
    <property type="match status" value="1"/>
</dbReference>
<evidence type="ECO:0000313" key="14">
    <source>
        <dbReference type="EMBL" id="ODS34191.1"/>
    </source>
</evidence>
<feature type="coiled-coil region" evidence="10">
    <location>
        <begin position="388"/>
        <end position="426"/>
    </location>
</feature>
<dbReference type="GO" id="GO:0030295">
    <property type="term" value="F:protein kinase activator activity"/>
    <property type="evidence" value="ECO:0007669"/>
    <property type="project" value="TreeGrafter"/>
</dbReference>
<evidence type="ECO:0000256" key="9">
    <source>
        <dbReference type="ARBA" id="ARBA00023012"/>
    </source>
</evidence>